<dbReference type="Proteomes" id="UP000707206">
    <property type="component" value="Unassembled WGS sequence"/>
</dbReference>
<sequence length="208" mass="23813">MKRLALLVLGILPIILGAQTLNGIDEIAPFSEGLAAVRQGDQWGFIDEEGQLVIDFRNDLHWNKNADTSQEDITGVRYPMFKEGLCMIRKIVEEGVPVYGFINTEGKVVIEPQFLNIYPFENGYATGVLFHKTLKGENEFKLKIYEFKFHDVLVHTSGKIEEYFEPRQNIQMTSKRYRLPDIGAKLLTEGLIAVHVRDKGWEVRKLTL</sequence>
<dbReference type="PANTHER" id="PTHR37841:SF1">
    <property type="entry name" value="DUF3298 DOMAIN-CONTAINING PROTEIN"/>
    <property type="match status" value="1"/>
</dbReference>
<dbReference type="InterPro" id="IPR032774">
    <property type="entry name" value="WG_beta_rep"/>
</dbReference>
<proteinExistence type="predicted"/>
<organism evidence="1 2">
    <name type="scientific">Pelagihabitans pacificus</name>
    <dbReference type="NCBI Taxonomy" id="2696054"/>
    <lineage>
        <taxon>Bacteria</taxon>
        <taxon>Pseudomonadati</taxon>
        <taxon>Bacteroidota</taxon>
        <taxon>Flavobacteriia</taxon>
        <taxon>Flavobacteriales</taxon>
        <taxon>Flavobacteriaceae</taxon>
        <taxon>Pelagihabitans</taxon>
    </lineage>
</organism>
<dbReference type="RefSeq" id="WP_152574196.1">
    <property type="nucleotide sequence ID" value="NZ_VIKU02000002.1"/>
</dbReference>
<protein>
    <submittedName>
        <fullName evidence="1">WG repeat-containing protein</fullName>
    </submittedName>
</protein>
<dbReference type="Pfam" id="PF14903">
    <property type="entry name" value="WG_beta_rep"/>
    <property type="match status" value="2"/>
</dbReference>
<evidence type="ECO:0000313" key="2">
    <source>
        <dbReference type="Proteomes" id="UP000707206"/>
    </source>
</evidence>
<evidence type="ECO:0000313" key="1">
    <source>
        <dbReference type="EMBL" id="NHF59706.1"/>
    </source>
</evidence>
<name>A0A967AST1_9FLAO</name>
<reference evidence="1" key="2">
    <citation type="submission" date="2020-03" db="EMBL/GenBank/DDBJ databases">
        <title>Flavobacteriaceae bacterium strain TP-CH-4, a member of the family Flavobacteriaceae isolated from a deep-sea seamount.</title>
        <authorList>
            <person name="Zhang D.-C."/>
        </authorList>
    </citation>
    <scope>NUCLEOTIDE SEQUENCE</scope>
    <source>
        <strain evidence="1">TP-CH-4</strain>
    </source>
</reference>
<dbReference type="AlphaFoldDB" id="A0A967AST1"/>
<dbReference type="PANTHER" id="PTHR37841">
    <property type="entry name" value="GLR2918 PROTEIN"/>
    <property type="match status" value="1"/>
</dbReference>
<comment type="caution">
    <text evidence="1">The sequence shown here is derived from an EMBL/GenBank/DDBJ whole genome shotgun (WGS) entry which is preliminary data.</text>
</comment>
<dbReference type="EMBL" id="VIKU02000002">
    <property type="protein sequence ID" value="NHF59706.1"/>
    <property type="molecule type" value="Genomic_DNA"/>
</dbReference>
<keyword evidence="2" id="KW-1185">Reference proteome</keyword>
<reference evidence="1" key="1">
    <citation type="submission" date="2019-07" db="EMBL/GenBank/DDBJ databases">
        <authorList>
            <person name="De-Chao Zhang Q."/>
        </authorList>
    </citation>
    <scope>NUCLEOTIDE SEQUENCE</scope>
    <source>
        <strain evidence="1">TP-CH-4</strain>
    </source>
</reference>
<gene>
    <name evidence="1" type="ORF">FK220_010160</name>
</gene>
<accession>A0A967AST1</accession>